<dbReference type="AlphaFoldDB" id="A0A3B0YAD1"/>
<reference evidence="1" key="1">
    <citation type="submission" date="2018-06" db="EMBL/GenBank/DDBJ databases">
        <authorList>
            <person name="Zhirakovskaya E."/>
        </authorList>
    </citation>
    <scope>NUCLEOTIDE SEQUENCE</scope>
</reference>
<organism evidence="1">
    <name type="scientific">hydrothermal vent metagenome</name>
    <dbReference type="NCBI Taxonomy" id="652676"/>
    <lineage>
        <taxon>unclassified sequences</taxon>
        <taxon>metagenomes</taxon>
        <taxon>ecological metagenomes</taxon>
    </lineage>
</organism>
<evidence type="ECO:0008006" key="2">
    <source>
        <dbReference type="Google" id="ProtNLM"/>
    </source>
</evidence>
<accession>A0A3B0YAD1</accession>
<name>A0A3B0YAD1_9ZZZZ</name>
<dbReference type="EMBL" id="UOFN01000081">
    <property type="protein sequence ID" value="VAW77778.1"/>
    <property type="molecule type" value="Genomic_DNA"/>
</dbReference>
<sequence length="204" mass="23326">MESESAGAIDMQKLSRSDLYSLEEYSTLRVEFRQQVMAHKKNRRVPLGDIAALYFEDRLTMHYQIQEMLRVERIFENEGIQEELDAYNPLIPDGSNLKATFMIEVTDEDERRIRLAEMKGIEDDVWLRVEGFDPVFAIADEDMERENDVKTSSVHFMRFELTAEMVAAAKQGAALGAGISHAAYTKQLEPLPENIRASLVADFS</sequence>
<protein>
    <recommendedName>
        <fullName evidence="2">DUF3501 domain-containing protein</fullName>
    </recommendedName>
</protein>
<proteinExistence type="predicted"/>
<dbReference type="Pfam" id="PF12007">
    <property type="entry name" value="DUF3501"/>
    <property type="match status" value="1"/>
</dbReference>
<evidence type="ECO:0000313" key="1">
    <source>
        <dbReference type="EMBL" id="VAW77778.1"/>
    </source>
</evidence>
<dbReference type="InterPro" id="IPR021890">
    <property type="entry name" value="DUF3501"/>
</dbReference>
<gene>
    <name evidence="1" type="ORF">MNBD_GAMMA15-713</name>
</gene>